<comment type="similarity">
    <text evidence="3 7">Belongs to the NAD(P)-dependent epimerase/dehydratase family. dTDP-glucose dehydratase subfamily.</text>
</comment>
<gene>
    <name evidence="10" type="ORF">A3I42_02935</name>
</gene>
<dbReference type="GO" id="GO:0009225">
    <property type="term" value="P:nucleotide-sugar metabolic process"/>
    <property type="evidence" value="ECO:0007669"/>
    <property type="project" value="InterPro"/>
</dbReference>
<accession>A0A1F7VDL0</accession>
<evidence type="ECO:0000313" key="11">
    <source>
        <dbReference type="Proteomes" id="UP000178264"/>
    </source>
</evidence>
<dbReference type="GO" id="GO:0008460">
    <property type="term" value="F:dTDP-glucose 4,6-dehydratase activity"/>
    <property type="evidence" value="ECO:0007669"/>
    <property type="project" value="UniProtKB-EC"/>
</dbReference>
<dbReference type="Gene3D" id="3.40.50.720">
    <property type="entry name" value="NAD(P)-binding Rossmann-like Domain"/>
    <property type="match status" value="1"/>
</dbReference>
<protein>
    <recommendedName>
        <fullName evidence="4 7">dTDP-glucose 4,6-dehydratase</fullName>
        <ecNumber evidence="4 7">4.2.1.46</ecNumber>
    </recommendedName>
</protein>
<sequence length="336" mass="38752">MKVFITGGAGFMGSNFIRFILGKYPGYEVLNFDKLTYAGNLENVRDLEGDARYQFIKGDIADEKAVKDAIETFKPDAVINYAAETHVDRSIHAPRDFIFTDVIGTYTLLEAVREFNVARFIQISTDEVYGSTPQGKFSEESSFNPSSPYSASKAGGDHMVMAYWKTYKAPIIRTHSCNNFGPFQYPEKIISLFITNILEGKKVPLYQGGEKNMREWIYVEDHCRAIDHILHYGESGEVYNIGSGDEIANIDLTKRLLRLLHAGEEVIEYVTDRPGHDFRYALDSNKLRELGWAPKWSFEEALAETVEWYKAHEAWWKKLKNKDFEKYYTQQYEERK</sequence>
<dbReference type="PANTHER" id="PTHR43000">
    <property type="entry name" value="DTDP-D-GLUCOSE 4,6-DEHYDRATASE-RELATED"/>
    <property type="match status" value="1"/>
</dbReference>
<organism evidence="10 11">
    <name type="scientific">Candidatus Uhrbacteria bacterium RIFCSPLOWO2_02_FULL_49_11</name>
    <dbReference type="NCBI Taxonomy" id="1802409"/>
    <lineage>
        <taxon>Bacteria</taxon>
        <taxon>Candidatus Uhriibacteriota</taxon>
    </lineage>
</organism>
<evidence type="ECO:0000259" key="9">
    <source>
        <dbReference type="Pfam" id="PF16363"/>
    </source>
</evidence>
<proteinExistence type="inferred from homology"/>
<dbReference type="Proteomes" id="UP000178264">
    <property type="component" value="Unassembled WGS sequence"/>
</dbReference>
<evidence type="ECO:0000256" key="8">
    <source>
        <dbReference type="SAM" id="MobiDB-lite"/>
    </source>
</evidence>
<dbReference type="EMBL" id="MGER01000022">
    <property type="protein sequence ID" value="OGL88599.1"/>
    <property type="molecule type" value="Genomic_DNA"/>
</dbReference>
<comment type="caution">
    <text evidence="10">The sequence shown here is derived from an EMBL/GenBank/DDBJ whole genome shotgun (WGS) entry which is preliminary data.</text>
</comment>
<dbReference type="InterPro" id="IPR016040">
    <property type="entry name" value="NAD(P)-bd_dom"/>
</dbReference>
<dbReference type="InterPro" id="IPR036291">
    <property type="entry name" value="NAD(P)-bd_dom_sf"/>
</dbReference>
<name>A0A1F7VDL0_9BACT</name>
<dbReference type="SUPFAM" id="SSF51735">
    <property type="entry name" value="NAD(P)-binding Rossmann-fold domains"/>
    <property type="match status" value="1"/>
</dbReference>
<feature type="domain" description="NAD(P)-binding" evidence="9">
    <location>
        <begin position="4"/>
        <end position="305"/>
    </location>
</feature>
<evidence type="ECO:0000313" key="10">
    <source>
        <dbReference type="EMBL" id="OGL88599.1"/>
    </source>
</evidence>
<keyword evidence="6 7" id="KW-0456">Lyase</keyword>
<comment type="catalytic activity">
    <reaction evidence="1 7">
        <text>dTDP-alpha-D-glucose = dTDP-4-dehydro-6-deoxy-alpha-D-glucose + H2O</text>
        <dbReference type="Rhea" id="RHEA:17221"/>
        <dbReference type="ChEBI" id="CHEBI:15377"/>
        <dbReference type="ChEBI" id="CHEBI:57477"/>
        <dbReference type="ChEBI" id="CHEBI:57649"/>
        <dbReference type="EC" id="4.2.1.46"/>
    </reaction>
</comment>
<dbReference type="EC" id="4.2.1.46" evidence="4 7"/>
<evidence type="ECO:0000256" key="3">
    <source>
        <dbReference type="ARBA" id="ARBA00008178"/>
    </source>
</evidence>
<dbReference type="CDD" id="cd05246">
    <property type="entry name" value="dTDP_GD_SDR_e"/>
    <property type="match status" value="1"/>
</dbReference>
<evidence type="ECO:0000256" key="5">
    <source>
        <dbReference type="ARBA" id="ARBA00023027"/>
    </source>
</evidence>
<reference evidence="10 11" key="1">
    <citation type="journal article" date="2016" name="Nat. Commun.">
        <title>Thousands of microbial genomes shed light on interconnected biogeochemical processes in an aquifer system.</title>
        <authorList>
            <person name="Anantharaman K."/>
            <person name="Brown C.T."/>
            <person name="Hug L.A."/>
            <person name="Sharon I."/>
            <person name="Castelle C.J."/>
            <person name="Probst A.J."/>
            <person name="Thomas B.C."/>
            <person name="Singh A."/>
            <person name="Wilkins M.J."/>
            <person name="Karaoz U."/>
            <person name="Brodie E.L."/>
            <person name="Williams K.H."/>
            <person name="Hubbard S.S."/>
            <person name="Banfield J.F."/>
        </authorList>
    </citation>
    <scope>NUCLEOTIDE SEQUENCE [LARGE SCALE GENOMIC DNA]</scope>
</reference>
<feature type="region of interest" description="Disordered" evidence="8">
    <location>
        <begin position="129"/>
        <end position="148"/>
    </location>
</feature>
<evidence type="ECO:0000256" key="6">
    <source>
        <dbReference type="ARBA" id="ARBA00023239"/>
    </source>
</evidence>
<dbReference type="InterPro" id="IPR005888">
    <property type="entry name" value="dTDP_Gluc_deHydtase"/>
</dbReference>
<keyword evidence="5" id="KW-0520">NAD</keyword>
<dbReference type="AlphaFoldDB" id="A0A1F7VDL0"/>
<dbReference type="Pfam" id="PF16363">
    <property type="entry name" value="GDP_Man_Dehyd"/>
    <property type="match status" value="1"/>
</dbReference>
<comment type="cofactor">
    <cofactor evidence="2 7">
        <name>NAD(+)</name>
        <dbReference type="ChEBI" id="CHEBI:57540"/>
    </cofactor>
</comment>
<evidence type="ECO:0000256" key="4">
    <source>
        <dbReference type="ARBA" id="ARBA00011990"/>
    </source>
</evidence>
<dbReference type="FunFam" id="3.40.50.720:FF:000304">
    <property type="entry name" value="UDP-glucose 4,6-dehydratase"/>
    <property type="match status" value="1"/>
</dbReference>
<evidence type="ECO:0000256" key="1">
    <source>
        <dbReference type="ARBA" id="ARBA00001539"/>
    </source>
</evidence>
<dbReference type="NCBIfam" id="TIGR01181">
    <property type="entry name" value="dTDP_gluc_dehyt"/>
    <property type="match status" value="1"/>
</dbReference>
<evidence type="ECO:0000256" key="7">
    <source>
        <dbReference type="RuleBase" id="RU004473"/>
    </source>
</evidence>
<evidence type="ECO:0000256" key="2">
    <source>
        <dbReference type="ARBA" id="ARBA00001911"/>
    </source>
</evidence>
<dbReference type="Gene3D" id="3.90.25.10">
    <property type="entry name" value="UDP-galactose 4-epimerase, domain 1"/>
    <property type="match status" value="1"/>
</dbReference>